<proteinExistence type="predicted"/>
<dbReference type="InterPro" id="IPR021866">
    <property type="entry name" value="SpoIIAA-like"/>
</dbReference>
<keyword evidence="2" id="KW-1185">Reference proteome</keyword>
<organism evidence="1 2">
    <name type="scientific">Subsaximicrobium wynnwilliamsii</name>
    <dbReference type="NCBI Taxonomy" id="291179"/>
    <lineage>
        <taxon>Bacteria</taxon>
        <taxon>Pseudomonadati</taxon>
        <taxon>Bacteroidota</taxon>
        <taxon>Flavobacteriia</taxon>
        <taxon>Flavobacteriales</taxon>
        <taxon>Flavobacteriaceae</taxon>
        <taxon>Subsaximicrobium</taxon>
    </lineage>
</organism>
<evidence type="ECO:0000313" key="2">
    <source>
        <dbReference type="Proteomes" id="UP000321578"/>
    </source>
</evidence>
<sequence length="108" mass="12015">MFIIAKDLPKNSIGIKASGETTALNYDGINPVLEIRDEFNRKAKLFIEISDFDASASQFFEDVKSSFNHLDDICAMAVVADKIGLHKDSDLFSFLFPGLLIKEFGAHE</sequence>
<dbReference type="Proteomes" id="UP000321578">
    <property type="component" value="Unassembled WGS sequence"/>
</dbReference>
<dbReference type="InterPro" id="IPR036513">
    <property type="entry name" value="STAS_dom_sf"/>
</dbReference>
<protein>
    <submittedName>
        <fullName evidence="1">STAS/SEC14 domain-containing protein</fullName>
    </submittedName>
</protein>
<reference evidence="1 2" key="1">
    <citation type="submission" date="2019-08" db="EMBL/GenBank/DDBJ databases">
        <title>Genomes of Subsaximicrobium wynnwilliamsii strains.</title>
        <authorList>
            <person name="Bowman J.P."/>
        </authorList>
    </citation>
    <scope>NUCLEOTIDE SEQUENCE [LARGE SCALE GENOMIC DNA]</scope>
    <source>
        <strain evidence="1 2">2-80-2</strain>
    </source>
</reference>
<evidence type="ECO:0000313" key="1">
    <source>
        <dbReference type="EMBL" id="TXD90556.1"/>
    </source>
</evidence>
<dbReference type="Pfam" id="PF11964">
    <property type="entry name" value="SpoIIAA-like"/>
    <property type="match status" value="1"/>
</dbReference>
<dbReference type="AlphaFoldDB" id="A0A5C6ZKM7"/>
<dbReference type="SUPFAM" id="SSF52091">
    <property type="entry name" value="SpoIIaa-like"/>
    <property type="match status" value="1"/>
</dbReference>
<dbReference type="RefSeq" id="WP_147085302.1">
    <property type="nucleotide sequence ID" value="NZ_VORM01000002.1"/>
</dbReference>
<gene>
    <name evidence="1" type="ORF">ESY86_04090</name>
</gene>
<dbReference type="InterPro" id="IPR038396">
    <property type="entry name" value="SpoIIAA-like_sf"/>
</dbReference>
<accession>A0A5C6ZKM7</accession>
<dbReference type="Gene3D" id="3.40.50.10600">
    <property type="entry name" value="SpoIIaa-like domains"/>
    <property type="match status" value="1"/>
</dbReference>
<dbReference type="OrthoDB" id="555504at2"/>
<name>A0A5C6ZKM7_9FLAO</name>
<comment type="caution">
    <text evidence="1">The sequence shown here is derived from an EMBL/GenBank/DDBJ whole genome shotgun (WGS) entry which is preliminary data.</text>
</comment>
<dbReference type="EMBL" id="VORO01000003">
    <property type="protein sequence ID" value="TXD90556.1"/>
    <property type="molecule type" value="Genomic_DNA"/>
</dbReference>